<feature type="compositionally biased region" description="Basic and acidic residues" evidence="1">
    <location>
        <begin position="56"/>
        <end position="72"/>
    </location>
</feature>
<feature type="domain" description="EGF-like" evidence="3">
    <location>
        <begin position="628"/>
        <end position="660"/>
    </location>
</feature>
<dbReference type="VEuPathDB" id="GiardiaDB:GL50803_00137721"/>
<evidence type="ECO:0000313" key="4">
    <source>
        <dbReference type="EMBL" id="ESU40250.1"/>
    </source>
</evidence>
<dbReference type="VEuPathDB" id="GiardiaDB:DHA2_152392"/>
<dbReference type="InterPro" id="IPR052798">
    <property type="entry name" value="Giardia_VSA"/>
</dbReference>
<feature type="domain" description="EGF-like" evidence="3">
    <location>
        <begin position="596"/>
        <end position="627"/>
    </location>
</feature>
<reference evidence="5" key="1">
    <citation type="submission" date="2012-02" db="EMBL/GenBank/DDBJ databases">
        <title>Genome sequencing of Giardia lamblia Genotypes A2 and B isolates (DH and GS) and comparative analysis with the genomes of Genotypes A1 and E (WB and Pig).</title>
        <authorList>
            <person name="Adam R."/>
            <person name="Dahlstrom E."/>
            <person name="Martens C."/>
            <person name="Bruno D."/>
            <person name="Barbian K."/>
            <person name="Porcella S.F."/>
            <person name="Nash T."/>
        </authorList>
    </citation>
    <scope>NUCLEOTIDE SEQUENCE</scope>
    <source>
        <strain evidence="5">GS</strain>
    </source>
</reference>
<dbReference type="InterPro" id="IPR006212">
    <property type="entry name" value="Furin_repeat"/>
</dbReference>
<dbReference type="Gene3D" id="2.10.220.10">
    <property type="entry name" value="Hormone Receptor, Insulin-like Growth Factor Receptor 1, Chain A, domain 2"/>
    <property type="match status" value="1"/>
</dbReference>
<dbReference type="PANTHER" id="PTHR23275:SF100">
    <property type="entry name" value="EGF-LIKE DOMAIN-CONTAINING PROTEIN"/>
    <property type="match status" value="1"/>
</dbReference>
<feature type="domain" description="EGF-like" evidence="3">
    <location>
        <begin position="413"/>
        <end position="443"/>
    </location>
</feature>
<dbReference type="Proteomes" id="UP000018040">
    <property type="component" value="Unassembled WGS sequence"/>
</dbReference>
<organism evidence="4 5">
    <name type="scientific">Giardia intestinalis</name>
    <name type="common">Giardia lamblia</name>
    <dbReference type="NCBI Taxonomy" id="5741"/>
    <lineage>
        <taxon>Eukaryota</taxon>
        <taxon>Metamonada</taxon>
        <taxon>Diplomonadida</taxon>
        <taxon>Hexamitidae</taxon>
        <taxon>Giardiinae</taxon>
        <taxon>Giardia</taxon>
    </lineage>
</organism>
<evidence type="ECO:0000256" key="2">
    <source>
        <dbReference type="SAM" id="SignalP"/>
    </source>
</evidence>
<name>V6TTB5_GIAIN</name>
<dbReference type="SMART" id="SM00181">
    <property type="entry name" value="EGF"/>
    <property type="match status" value="4"/>
</dbReference>
<dbReference type="InterPro" id="IPR000742">
    <property type="entry name" value="EGF"/>
</dbReference>
<dbReference type="VEuPathDB" id="GiardiaDB:QR46_4433"/>
<dbReference type="PANTHER" id="PTHR23275">
    <property type="entry name" value="CABRIOLET.-RELATED"/>
    <property type="match status" value="1"/>
</dbReference>
<evidence type="ECO:0000313" key="5">
    <source>
        <dbReference type="Proteomes" id="UP000018040"/>
    </source>
</evidence>
<evidence type="ECO:0000259" key="3">
    <source>
        <dbReference type="SMART" id="SM00181"/>
    </source>
</evidence>
<comment type="caution">
    <text evidence="4">The sequence shown here is derived from an EMBL/GenBank/DDBJ whole genome shotgun (WGS) entry which is preliminary data.</text>
</comment>
<dbReference type="SUPFAM" id="SSF57184">
    <property type="entry name" value="Growth factor receptor domain"/>
    <property type="match status" value="4"/>
</dbReference>
<keyword evidence="2" id="KW-0732">Signal</keyword>
<evidence type="ECO:0000256" key="1">
    <source>
        <dbReference type="SAM" id="MobiDB-lite"/>
    </source>
</evidence>
<feature type="signal peptide" evidence="2">
    <location>
        <begin position="1"/>
        <end position="30"/>
    </location>
</feature>
<dbReference type="AlphaFoldDB" id="V6TTB5"/>
<dbReference type="InterPro" id="IPR005127">
    <property type="entry name" value="Giardia_VSP"/>
</dbReference>
<feature type="region of interest" description="Disordered" evidence="1">
    <location>
        <begin position="56"/>
        <end position="85"/>
    </location>
</feature>
<dbReference type="OrthoDB" id="10268124at2759"/>
<dbReference type="InterPro" id="IPR009030">
    <property type="entry name" value="Growth_fac_rcpt_cys_sf"/>
</dbReference>
<reference evidence="4 5" key="2">
    <citation type="journal article" date="2013" name="Genome Biol. Evol.">
        <title>Genome sequencing of Giardia lamblia genotypes A2 and B isolates (DH and GS) and comparative analysis with the genomes of genotypes A1 and E (WB and Pig).</title>
        <authorList>
            <person name="Adam R.D."/>
            <person name="Dahlstrom E.W."/>
            <person name="Martens C.A."/>
            <person name="Bruno D.P."/>
            <person name="Barbian K.D."/>
            <person name="Ricklefs S.M."/>
            <person name="Hernandez M.M."/>
            <person name="Narla N.P."/>
            <person name="Patel R.B."/>
            <person name="Porcella S.F."/>
            <person name="Nash T.E."/>
        </authorList>
    </citation>
    <scope>NUCLEOTIDE SEQUENCE [LARGE SCALE GENOMIC DNA]</scope>
    <source>
        <strain evidence="4 5">GS</strain>
    </source>
</reference>
<protein>
    <submittedName>
        <fullName evidence="4">Variant-specific surface protein</fullName>
    </submittedName>
</protein>
<gene>
    <name evidence="4" type="ORF">GSB_154649</name>
</gene>
<dbReference type="EMBL" id="AHHH01000271">
    <property type="protein sequence ID" value="ESU40250.1"/>
    <property type="molecule type" value="Genomic_DNA"/>
</dbReference>
<feature type="domain" description="EGF-like" evidence="3">
    <location>
        <begin position="305"/>
        <end position="353"/>
    </location>
</feature>
<sequence>MTSLLLLQLVLHRCSVGHVLFMSGCHSVSAAPGSGVCREARDGACVGYAEETKAERAGAGEAERSGERRGPQDPRTNCQADSSGGDGTCKVCGVHVSESEYCSQCNEDATYAPVNGQCADVTQGSDKTLCPQSAAGKCTQCGGNSLLYLGGCYEASEGKPGYNLCTLASNGVCTEAAPGYFLNPLKASDKDSVVLCSNTTGFTDTDTSKIYTGVDGCATCTAPEPISDSSSTKAATCTRCQEQKYLKGNECVDGASACGEGYAAKEDPDNGNRCIKCDDPTNGIADCAECTAITSLTRSGAPLVTCSQCNTNKKVQPDRKGCVDTCPDNSSDNNGVCECNSGYTPDETGAGCTQNTAPQCKTPDCKACTNPAKDNEACTACNESKYLTPTNQCVDQCSRLGNYYGATDNKCKECTAANCAECDANGSCQTCNTGFYLDTKECKACDSSCKSCSGATAEDCTECPAGKALKYGSDGAKGTCGEGCVVNTDQASGNCKTCGLTVEGTAYCSACNVATEYPQNGVCSSATARTAATCKTNSVSNGACTSCNNGFFLMEGGCYETSRYPGKSVCTQVASGGNTCDSPAPGYKVENGNLVTCPEGCSACTTSTACDACADGYVKIGSAQTCTKCAASCLTCETDATKCKECASGYYKTASGSTCTSCESNSGDITGVKGCASCAAPSSNTGPVLCYLMENGAAGPLSSCLCRYVCTAARVTSIVSPLLGASHGGRAPPRQ</sequence>
<proteinExistence type="predicted"/>
<dbReference type="SMART" id="SM00261">
    <property type="entry name" value="FU"/>
    <property type="match status" value="7"/>
</dbReference>
<feature type="chain" id="PRO_5004752111" evidence="2">
    <location>
        <begin position="31"/>
        <end position="735"/>
    </location>
</feature>
<dbReference type="Pfam" id="PF03302">
    <property type="entry name" value="VSP"/>
    <property type="match status" value="2"/>
</dbReference>
<accession>V6TTB5</accession>